<gene>
    <name evidence="1" type="ORF">WG66_961</name>
</gene>
<sequence>MFFRYILNTNPLSSIFDAQCPCRCSDTKQLLARKPELLHATTVVWRVMSRETAPWSKRPRAVTSAVRKVTSAVIAPIPQQTTLAPRLLVPNATAAERSAISHARVPRLPVDTLVEVVMAERLATRAVV</sequence>
<accession>A0A0W0GD28</accession>
<dbReference type="AlphaFoldDB" id="A0A0W0GD28"/>
<dbReference type="EMBL" id="LATX01000336">
    <property type="protein sequence ID" value="KTB46470.1"/>
    <property type="molecule type" value="Genomic_DNA"/>
</dbReference>
<name>A0A0W0GD28_MONRR</name>
<proteinExistence type="predicted"/>
<dbReference type="Proteomes" id="UP000054988">
    <property type="component" value="Unassembled WGS sequence"/>
</dbReference>
<organism evidence="1 2">
    <name type="scientific">Moniliophthora roreri</name>
    <name type="common">Frosty pod rot fungus</name>
    <name type="synonym">Monilia roreri</name>
    <dbReference type="NCBI Taxonomy" id="221103"/>
    <lineage>
        <taxon>Eukaryota</taxon>
        <taxon>Fungi</taxon>
        <taxon>Dikarya</taxon>
        <taxon>Basidiomycota</taxon>
        <taxon>Agaricomycotina</taxon>
        <taxon>Agaricomycetes</taxon>
        <taxon>Agaricomycetidae</taxon>
        <taxon>Agaricales</taxon>
        <taxon>Marasmiineae</taxon>
        <taxon>Marasmiaceae</taxon>
        <taxon>Moniliophthora</taxon>
    </lineage>
</organism>
<evidence type="ECO:0000313" key="1">
    <source>
        <dbReference type="EMBL" id="KTB46470.1"/>
    </source>
</evidence>
<comment type="caution">
    <text evidence="1">The sequence shown here is derived from an EMBL/GenBank/DDBJ whole genome shotgun (WGS) entry which is preliminary data.</text>
</comment>
<protein>
    <submittedName>
        <fullName evidence="1">Uncharacterized protein</fullName>
    </submittedName>
</protein>
<evidence type="ECO:0000313" key="2">
    <source>
        <dbReference type="Proteomes" id="UP000054988"/>
    </source>
</evidence>
<reference evidence="1 2" key="1">
    <citation type="submission" date="2015-12" db="EMBL/GenBank/DDBJ databases">
        <title>Draft genome sequence of Moniliophthora roreri, the causal agent of frosty pod rot of cacao.</title>
        <authorList>
            <person name="Aime M.C."/>
            <person name="Diaz-Valderrama J.R."/>
            <person name="Kijpornyongpan T."/>
            <person name="Phillips-Mora W."/>
        </authorList>
    </citation>
    <scope>NUCLEOTIDE SEQUENCE [LARGE SCALE GENOMIC DNA]</scope>
    <source>
        <strain evidence="1 2">MCA 2952</strain>
    </source>
</reference>